<dbReference type="EMBL" id="BK032498">
    <property type="protein sequence ID" value="DAF43071.1"/>
    <property type="molecule type" value="Genomic_DNA"/>
</dbReference>
<sequence>MEEHRNYKICIEDWTETREFSTLFEALHEAEREAKERKLNAEISISIKLSKSKVTFH</sequence>
<reference evidence="1" key="1">
    <citation type="journal article" date="2021" name="Proc. Natl. Acad. Sci. U.S.A.">
        <title>A Catalog of Tens of Thousands of Viruses from Human Metagenomes Reveals Hidden Associations with Chronic Diseases.</title>
        <authorList>
            <person name="Tisza M.J."/>
            <person name="Buck C.B."/>
        </authorList>
    </citation>
    <scope>NUCLEOTIDE SEQUENCE</scope>
    <source>
        <strain evidence="1">Ct0Go27</strain>
    </source>
</reference>
<name>A0A8S5RWY5_9CAUD</name>
<proteinExistence type="predicted"/>
<accession>A0A8S5RWY5</accession>
<evidence type="ECO:0000313" key="1">
    <source>
        <dbReference type="EMBL" id="DAF43071.1"/>
    </source>
</evidence>
<protein>
    <submittedName>
        <fullName evidence="1">Uncharacterized protein</fullName>
    </submittedName>
</protein>
<organism evidence="1">
    <name type="scientific">Siphoviridae sp. ct0Go27</name>
    <dbReference type="NCBI Taxonomy" id="2827761"/>
    <lineage>
        <taxon>Viruses</taxon>
        <taxon>Duplodnaviria</taxon>
        <taxon>Heunggongvirae</taxon>
        <taxon>Uroviricota</taxon>
        <taxon>Caudoviricetes</taxon>
    </lineage>
</organism>